<keyword evidence="3" id="KW-1185">Reference proteome</keyword>
<protein>
    <submittedName>
        <fullName evidence="2">Uncharacterized protein</fullName>
    </submittedName>
</protein>
<evidence type="ECO:0000313" key="3">
    <source>
        <dbReference type="Proteomes" id="UP001372338"/>
    </source>
</evidence>
<name>A0AAN9FCN2_CROPI</name>
<feature type="region of interest" description="Disordered" evidence="1">
    <location>
        <begin position="41"/>
        <end position="81"/>
    </location>
</feature>
<feature type="compositionally biased region" description="Basic and acidic residues" evidence="1">
    <location>
        <begin position="45"/>
        <end position="55"/>
    </location>
</feature>
<organism evidence="2 3">
    <name type="scientific">Crotalaria pallida</name>
    <name type="common">Smooth rattlebox</name>
    <name type="synonym">Crotalaria striata</name>
    <dbReference type="NCBI Taxonomy" id="3830"/>
    <lineage>
        <taxon>Eukaryota</taxon>
        <taxon>Viridiplantae</taxon>
        <taxon>Streptophyta</taxon>
        <taxon>Embryophyta</taxon>
        <taxon>Tracheophyta</taxon>
        <taxon>Spermatophyta</taxon>
        <taxon>Magnoliopsida</taxon>
        <taxon>eudicotyledons</taxon>
        <taxon>Gunneridae</taxon>
        <taxon>Pentapetalae</taxon>
        <taxon>rosids</taxon>
        <taxon>fabids</taxon>
        <taxon>Fabales</taxon>
        <taxon>Fabaceae</taxon>
        <taxon>Papilionoideae</taxon>
        <taxon>50 kb inversion clade</taxon>
        <taxon>genistoids sensu lato</taxon>
        <taxon>core genistoids</taxon>
        <taxon>Crotalarieae</taxon>
        <taxon>Crotalaria</taxon>
    </lineage>
</organism>
<dbReference type="AlphaFoldDB" id="A0AAN9FCN2"/>
<feature type="compositionally biased region" description="Acidic residues" evidence="1">
    <location>
        <begin position="72"/>
        <end position="81"/>
    </location>
</feature>
<dbReference type="EMBL" id="JAYWIO010000004">
    <property type="protein sequence ID" value="KAK7269343.1"/>
    <property type="molecule type" value="Genomic_DNA"/>
</dbReference>
<proteinExistence type="predicted"/>
<evidence type="ECO:0000313" key="2">
    <source>
        <dbReference type="EMBL" id="KAK7269343.1"/>
    </source>
</evidence>
<dbReference type="Proteomes" id="UP001372338">
    <property type="component" value="Unassembled WGS sequence"/>
</dbReference>
<accession>A0AAN9FCN2</accession>
<reference evidence="2 3" key="1">
    <citation type="submission" date="2024-01" db="EMBL/GenBank/DDBJ databases">
        <title>The genomes of 5 underutilized Papilionoideae crops provide insights into root nodulation and disease resistanc.</title>
        <authorList>
            <person name="Yuan L."/>
        </authorList>
    </citation>
    <scope>NUCLEOTIDE SEQUENCE [LARGE SCALE GENOMIC DNA]</scope>
    <source>
        <strain evidence="2">ZHUSHIDOU_FW_LH</strain>
        <tissue evidence="2">Leaf</tissue>
    </source>
</reference>
<gene>
    <name evidence="2" type="ORF">RIF29_22068</name>
</gene>
<evidence type="ECO:0000256" key="1">
    <source>
        <dbReference type="SAM" id="MobiDB-lite"/>
    </source>
</evidence>
<sequence length="108" mass="12384">MAQTSRAQGRFPDRSTSYKPFCYHQLKTRRTFEMEFEVDDNTEAASKRNEIHFSDESSGDDGSDSNYLASNTEDEDRNTEIEDEVCGVREESEVDLPTYNFNLHAVTA</sequence>
<comment type="caution">
    <text evidence="2">The sequence shown here is derived from an EMBL/GenBank/DDBJ whole genome shotgun (WGS) entry which is preliminary data.</text>
</comment>